<gene>
    <name evidence="1" type="ORF">BKG76_06870</name>
</gene>
<proteinExistence type="predicted"/>
<comment type="caution">
    <text evidence="1">The sequence shown here is derived from an EMBL/GenBank/DDBJ whole genome shotgun (WGS) entry which is preliminary data.</text>
</comment>
<accession>A0A1S1L8C2</accession>
<reference evidence="1 2" key="1">
    <citation type="submission" date="2016-10" db="EMBL/GenBank/DDBJ databases">
        <title>Evaluation of Human, Veterinary and Environmental Mycobacterium chelonae Isolates by Core Genome Phylogenomic Analysis, Targeted Gene Comparison, and Anti-microbial Susceptibility Patterns: A Tale of Mistaken Identities.</title>
        <authorList>
            <person name="Fogelson S.B."/>
            <person name="Camus A.C."/>
            <person name="Lorenz W."/>
            <person name="Vasireddy R."/>
            <person name="Vasireddy S."/>
            <person name="Smith T."/>
            <person name="Brown-Elliott B.A."/>
            <person name="Wallace R.J.Jr."/>
            <person name="Hasan N.A."/>
            <person name="Reischl U."/>
            <person name="Sanchez S."/>
        </authorList>
    </citation>
    <scope>NUCLEOTIDE SEQUENCE [LARGE SCALE GENOMIC DNA]</scope>
    <source>
        <strain evidence="1 2">1559</strain>
    </source>
</reference>
<dbReference type="Proteomes" id="UP000179616">
    <property type="component" value="Unassembled WGS sequence"/>
</dbReference>
<protein>
    <submittedName>
        <fullName evidence="1">Uncharacterized protein</fullName>
    </submittedName>
</protein>
<evidence type="ECO:0000313" key="1">
    <source>
        <dbReference type="EMBL" id="OHU28953.1"/>
    </source>
</evidence>
<dbReference type="AlphaFoldDB" id="A0A1S1L8C2"/>
<evidence type="ECO:0000313" key="2">
    <source>
        <dbReference type="Proteomes" id="UP000179616"/>
    </source>
</evidence>
<organism evidence="1 2">
    <name type="scientific">Mycobacteroides franklinii</name>
    <dbReference type="NCBI Taxonomy" id="948102"/>
    <lineage>
        <taxon>Bacteria</taxon>
        <taxon>Bacillati</taxon>
        <taxon>Actinomycetota</taxon>
        <taxon>Actinomycetes</taxon>
        <taxon>Mycobacteriales</taxon>
        <taxon>Mycobacteriaceae</taxon>
        <taxon>Mycobacteroides</taxon>
    </lineage>
</organism>
<dbReference type="EMBL" id="MLIK01000008">
    <property type="protein sequence ID" value="OHU28953.1"/>
    <property type="molecule type" value="Genomic_DNA"/>
</dbReference>
<sequence length="280" mass="30491">MLVTMADGSSYQRRWLDVVVGAAVMIAAVTMTGCRTDTPPAVADPLAQCDRISTWDEGDQKDCQLTSTDHVGLLFQGRTIKKSTGAQRFGQSTDYEVEVHVMSPNGQEQQVITEPAYRPCGNGFFLRDLDGDGRDEVLIMTGCGGTGGENLAIWRAVGDSTQFVRAGEMFGFLNFWRTPDGFIAQYAHSSAVSGVVSLYEFVDHRLIPAAALEVAVAGFDDAWTDHPWIVTGNTKCALSREDRPSRTLAISDERLKAHGIDPATAEQRLCAALGDYYAKK</sequence>
<name>A0A1S1L8C2_9MYCO</name>